<reference evidence="2" key="1">
    <citation type="journal article" date="2012" name="MBio">
        <title>Comparative genome analysis of Trichophyton rubrum and related dermatophytes reveals candidate genes involved in infection.</title>
        <authorList>
            <person name="Martinez D.A."/>
            <person name="Oliver B.G."/>
            <person name="Graeser Y."/>
            <person name="Goldberg J.M."/>
            <person name="Li W."/>
            <person name="Martinez-Rossi N.M."/>
            <person name="Monod M."/>
            <person name="Shelest E."/>
            <person name="Barton R.C."/>
            <person name="Birch E."/>
            <person name="Brakhage A.A."/>
            <person name="Chen Z."/>
            <person name="Gurr S.J."/>
            <person name="Heiman D."/>
            <person name="Heitman J."/>
            <person name="Kosti I."/>
            <person name="Rossi A."/>
            <person name="Saif S."/>
            <person name="Samalova M."/>
            <person name="Saunders C.W."/>
            <person name="Shea T."/>
            <person name="Summerbell R.C."/>
            <person name="Xu J."/>
            <person name="Young S."/>
            <person name="Zeng Q."/>
            <person name="Birren B.W."/>
            <person name="Cuomo C.A."/>
            <person name="White T.C."/>
        </authorList>
    </citation>
    <scope>NUCLEOTIDE SEQUENCE [LARGE SCALE GENOMIC DNA]</scope>
    <source>
        <strain evidence="2">CBS 112818</strain>
    </source>
</reference>
<gene>
    <name evidence="1" type="ORF">TESG_04547</name>
</gene>
<name>F2S0N4_TRIT1</name>
<organism evidence="1 2">
    <name type="scientific">Trichophyton tonsurans (strain CBS 112818)</name>
    <name type="common">Scalp ringworm fungus</name>
    <dbReference type="NCBI Taxonomy" id="647933"/>
    <lineage>
        <taxon>Eukaryota</taxon>
        <taxon>Fungi</taxon>
        <taxon>Dikarya</taxon>
        <taxon>Ascomycota</taxon>
        <taxon>Pezizomycotina</taxon>
        <taxon>Eurotiomycetes</taxon>
        <taxon>Eurotiomycetidae</taxon>
        <taxon>Onygenales</taxon>
        <taxon>Arthrodermataceae</taxon>
        <taxon>Trichophyton</taxon>
    </lineage>
</organism>
<dbReference type="HOGENOM" id="CLU_1876944_0_0_1"/>
<dbReference type="AlphaFoldDB" id="F2S0N4"/>
<dbReference type="Proteomes" id="UP000009172">
    <property type="component" value="Unassembled WGS sequence"/>
</dbReference>
<evidence type="ECO:0000313" key="1">
    <source>
        <dbReference type="EMBL" id="EGD97133.1"/>
    </source>
</evidence>
<sequence>MVTLLLEPEPSGSRSRALSMASFFRSEVDRSIATDFKNKILEEGRESRSASPSDVEIFPCSPAKLSEHMEGGVKELWICDNSNIGSRLCLVHSNLPSMAGGTKDNVSIFSVTLSGPIGMRTVPYTVIESCALAYNL</sequence>
<evidence type="ECO:0000313" key="2">
    <source>
        <dbReference type="Proteomes" id="UP000009172"/>
    </source>
</evidence>
<dbReference type="EMBL" id="GG698499">
    <property type="protein sequence ID" value="EGD97133.1"/>
    <property type="molecule type" value="Genomic_DNA"/>
</dbReference>
<accession>F2S0N4</accession>
<keyword evidence="2" id="KW-1185">Reference proteome</keyword>
<protein>
    <submittedName>
        <fullName evidence="1">Uncharacterized protein</fullName>
    </submittedName>
</protein>
<proteinExistence type="predicted"/>